<keyword evidence="3" id="KW-1185">Reference proteome</keyword>
<reference evidence="2" key="1">
    <citation type="journal article" date="2019" name="Environ. Microbiol.">
        <title>Fungal ecological strategies reflected in gene transcription - a case study of two litter decomposers.</title>
        <authorList>
            <person name="Barbi F."/>
            <person name="Kohler A."/>
            <person name="Barry K."/>
            <person name="Baskaran P."/>
            <person name="Daum C."/>
            <person name="Fauchery L."/>
            <person name="Ihrmark K."/>
            <person name="Kuo A."/>
            <person name="LaButti K."/>
            <person name="Lipzen A."/>
            <person name="Morin E."/>
            <person name="Grigoriev I.V."/>
            <person name="Henrissat B."/>
            <person name="Lindahl B."/>
            <person name="Martin F."/>
        </authorList>
    </citation>
    <scope>NUCLEOTIDE SEQUENCE</scope>
    <source>
        <strain evidence="2">JB14</strain>
    </source>
</reference>
<dbReference type="AlphaFoldDB" id="A0A6A4I246"/>
<organism evidence="2 3">
    <name type="scientific">Gymnopus androsaceus JB14</name>
    <dbReference type="NCBI Taxonomy" id="1447944"/>
    <lineage>
        <taxon>Eukaryota</taxon>
        <taxon>Fungi</taxon>
        <taxon>Dikarya</taxon>
        <taxon>Basidiomycota</taxon>
        <taxon>Agaricomycotina</taxon>
        <taxon>Agaricomycetes</taxon>
        <taxon>Agaricomycetidae</taxon>
        <taxon>Agaricales</taxon>
        <taxon>Marasmiineae</taxon>
        <taxon>Omphalotaceae</taxon>
        <taxon>Gymnopus</taxon>
    </lineage>
</organism>
<evidence type="ECO:0000256" key="1">
    <source>
        <dbReference type="SAM" id="MobiDB-lite"/>
    </source>
</evidence>
<gene>
    <name evidence="2" type="ORF">BT96DRAFT_988914</name>
</gene>
<sequence>MSGSSSASKSTTYFPSTSPSSLDPWAAEKERLQEIANQVGVTVGALSESTLDTLLSSIENIKASFNSDRNVNSSGAEESDGEQMNESSADMFELSVLAARIVDRWTRI</sequence>
<evidence type="ECO:0000313" key="3">
    <source>
        <dbReference type="Proteomes" id="UP000799118"/>
    </source>
</evidence>
<accession>A0A6A4I246</accession>
<feature type="region of interest" description="Disordered" evidence="1">
    <location>
        <begin position="66"/>
        <end position="88"/>
    </location>
</feature>
<dbReference type="Proteomes" id="UP000799118">
    <property type="component" value="Unassembled WGS sequence"/>
</dbReference>
<feature type="compositionally biased region" description="Low complexity" evidence="1">
    <location>
        <begin position="1"/>
        <end position="21"/>
    </location>
</feature>
<dbReference type="EMBL" id="ML769413">
    <property type="protein sequence ID" value="KAE9404819.1"/>
    <property type="molecule type" value="Genomic_DNA"/>
</dbReference>
<proteinExistence type="predicted"/>
<feature type="compositionally biased region" description="Polar residues" evidence="1">
    <location>
        <begin position="66"/>
        <end position="76"/>
    </location>
</feature>
<evidence type="ECO:0000313" key="2">
    <source>
        <dbReference type="EMBL" id="KAE9404819.1"/>
    </source>
</evidence>
<feature type="region of interest" description="Disordered" evidence="1">
    <location>
        <begin position="1"/>
        <end position="26"/>
    </location>
</feature>
<name>A0A6A4I246_9AGAR</name>
<protein>
    <submittedName>
        <fullName evidence="2">Uncharacterized protein</fullName>
    </submittedName>
</protein>
<dbReference type="OrthoDB" id="2960209at2759"/>